<dbReference type="Proteomes" id="UP001060085">
    <property type="component" value="Linkage Group LG08"/>
</dbReference>
<name>A0ACB9ZHZ6_CATRO</name>
<comment type="caution">
    <text evidence="1">The sequence shown here is derived from an EMBL/GenBank/DDBJ whole genome shotgun (WGS) entry which is preliminary data.</text>
</comment>
<protein>
    <submittedName>
        <fullName evidence="1">Uncharacterized protein</fullName>
    </submittedName>
</protein>
<evidence type="ECO:0000313" key="2">
    <source>
        <dbReference type="Proteomes" id="UP001060085"/>
    </source>
</evidence>
<sequence length="1240" mass="139694">MELMTSTISGNPLISPKFSFRPTLINKSPSKLFILTSKKFPPHSPFSPYLSFSSPSRFRISASFRRPTKRQNYLRKKLAEQQQVSRRVLESNSFNYAEESSTLDSNSGVIEDVSLSADVKGTELESKSKLLGESVLWNRLEGWVEQYKKDIEFWGIGTGPIFTVFRDSDGKVEKVFIDEDEILRRSGLDPLLYNEGEHDLEVLTKVNSRISHAKTLARKMKDGNEVLPGNSSVAKYVVSSEKSGTRSLFQGDTRRHGLTSSIRNFIQEVTLKPAVISKLSRSAILVVCGIFVISVVKRLFIVGDQGQEYTSLEKEMLRRKIKARMDKETNMKGSIEVLDYTEPKIPPIERPQLDKQELLKSITQASKSNGTLALPENPAIQEALPVDFERRIQEIRAMARHARELEKGNSLAENNDHEGEPILNQLSQEKEMIQKVSVINEHSRKEPPYEGGVQTEDPSGTKIFIPSAADSKDESGNHIDLASAPNGLSDTSKITSTKIPDDTEFPAEDMVDRISASLHFDAVESSEQSNTTSERSVTKRFRIIRSVEEAREYLSNKHDKGQKTLANEARNIKQVDAALAKPSDEKAVEGTNLRLDSTEKLFDPLTSTTTHNLMHDFEEFSLGKAEDFQSTNRNLETENQGEKREVDLGASRPLETESSLSSVPLNIETDTEMSQEQNGYCKSSPVSTPSYVSSSCLDSTLDKKQKIPTEENVKGVNKTGGGVGVEVPATSGQQSSSSVAEPALSENQGNWIEKNFHELEPIVKKIGVGFRDNYGVAKEKINQDMSSKIEMMELISGQDGNELEWMKDERLREIVFRVRDNELAGRDPFHLLDDEEKLAFFSGLEKKVEDENAKLLNLHEWMHSNIENLDYGADGISLYDPPEKIIPHWKGPPVEKIPEFLKSRISQEKPIAENIYNSDLMKDRELVQSKESLSSDGLPAASTFRCQNPGNQNGSSRTSRTVVEGSDGSIRAGKKSGKEFWQHTKKWSQGFLESYNAETDPEIKATMKDIGKDLDRWITEKEIKEAADLMDKLPERGQKIIKEKLHKVKREMEMFGPHAVVGKYREYGDEKEPDYLWWLDLPYILCIELYTEEDGKQEVGFYSLEMAADLELDPKQYHVVAFEDAGDCKNLCYIIQAHMEMLGKGNAHVVARPPKDAFRDAKANGFGVTVIRKGELELNVDQTLEEVEELIAEVGSKIYHDTIMRERSLDISAVMKGVFGLKKPVRRRRSKRKLKKPTKS</sequence>
<proteinExistence type="predicted"/>
<organism evidence="1 2">
    <name type="scientific">Catharanthus roseus</name>
    <name type="common">Madagascar periwinkle</name>
    <name type="synonym">Vinca rosea</name>
    <dbReference type="NCBI Taxonomy" id="4058"/>
    <lineage>
        <taxon>Eukaryota</taxon>
        <taxon>Viridiplantae</taxon>
        <taxon>Streptophyta</taxon>
        <taxon>Embryophyta</taxon>
        <taxon>Tracheophyta</taxon>
        <taxon>Spermatophyta</taxon>
        <taxon>Magnoliopsida</taxon>
        <taxon>eudicotyledons</taxon>
        <taxon>Gunneridae</taxon>
        <taxon>Pentapetalae</taxon>
        <taxon>asterids</taxon>
        <taxon>lamiids</taxon>
        <taxon>Gentianales</taxon>
        <taxon>Apocynaceae</taxon>
        <taxon>Rauvolfioideae</taxon>
        <taxon>Vinceae</taxon>
        <taxon>Catharanthinae</taxon>
        <taxon>Catharanthus</taxon>
    </lineage>
</organism>
<reference evidence="2" key="1">
    <citation type="journal article" date="2023" name="Nat. Plants">
        <title>Single-cell RNA sequencing provides a high-resolution roadmap for understanding the multicellular compartmentation of specialized metabolism.</title>
        <authorList>
            <person name="Sun S."/>
            <person name="Shen X."/>
            <person name="Li Y."/>
            <person name="Li Y."/>
            <person name="Wang S."/>
            <person name="Li R."/>
            <person name="Zhang H."/>
            <person name="Shen G."/>
            <person name="Guo B."/>
            <person name="Wei J."/>
            <person name="Xu J."/>
            <person name="St-Pierre B."/>
            <person name="Chen S."/>
            <person name="Sun C."/>
        </authorList>
    </citation>
    <scope>NUCLEOTIDE SEQUENCE [LARGE SCALE GENOMIC DNA]</scope>
</reference>
<accession>A0ACB9ZHZ6</accession>
<gene>
    <name evidence="1" type="ORF">M9H77_33125</name>
</gene>
<keyword evidence="2" id="KW-1185">Reference proteome</keyword>
<dbReference type="EMBL" id="CM044708">
    <property type="protein sequence ID" value="KAI5647120.1"/>
    <property type="molecule type" value="Genomic_DNA"/>
</dbReference>
<evidence type="ECO:0000313" key="1">
    <source>
        <dbReference type="EMBL" id="KAI5647120.1"/>
    </source>
</evidence>